<dbReference type="SUPFAM" id="SSF48264">
    <property type="entry name" value="Cytochrome P450"/>
    <property type="match status" value="1"/>
</dbReference>
<reference evidence="16" key="1">
    <citation type="submission" date="2010-10" db="EMBL/GenBank/DDBJ databases">
        <title>Phanerochaete chrysosporium cytochrome P450.</title>
        <authorList>
            <person name="Hirosue S."/>
            <person name="Hiratsuka N."/>
            <person name="Ichinose H."/>
            <person name="Wariishi H."/>
        </authorList>
    </citation>
    <scope>NUCLEOTIDE SEQUENCE</scope>
    <source>
        <strain evidence="16">ATCC 34541</strain>
    </source>
</reference>
<dbReference type="InterPro" id="IPR002401">
    <property type="entry name" value="Cyt_P450_E_grp-I"/>
</dbReference>
<dbReference type="InterPro" id="IPR001128">
    <property type="entry name" value="Cyt_P450"/>
</dbReference>
<comment type="pathway">
    <text evidence="3">Secondary metabolite biosynthesis.</text>
</comment>
<gene>
    <name evidence="16" type="primary">PcCYP_16d</name>
</gene>
<evidence type="ECO:0000256" key="10">
    <source>
        <dbReference type="ARBA" id="ARBA00023004"/>
    </source>
</evidence>
<dbReference type="Pfam" id="PF00067">
    <property type="entry name" value="p450"/>
    <property type="match status" value="1"/>
</dbReference>
<proteinExistence type="evidence at transcript level"/>
<feature type="chain" id="PRO_5003476191" evidence="15">
    <location>
        <begin position="23"/>
        <end position="512"/>
    </location>
</feature>
<name>G5EJN4_PHACH</name>
<evidence type="ECO:0000256" key="12">
    <source>
        <dbReference type="ARBA" id="ARBA00023136"/>
    </source>
</evidence>
<comment type="cofactor">
    <cofactor evidence="1 13">
        <name>heme</name>
        <dbReference type="ChEBI" id="CHEBI:30413"/>
    </cofactor>
</comment>
<keyword evidence="10 13" id="KW-0408">Iron</keyword>
<keyword evidence="12" id="KW-0472">Membrane</keyword>
<feature type="binding site" description="axial binding residue" evidence="13">
    <location>
        <position position="427"/>
    </location>
    <ligand>
        <name>heme</name>
        <dbReference type="ChEBI" id="CHEBI:30413"/>
    </ligand>
    <ligandPart>
        <name>Fe</name>
        <dbReference type="ChEBI" id="CHEBI:18248"/>
    </ligandPart>
</feature>
<evidence type="ECO:0000256" key="11">
    <source>
        <dbReference type="ARBA" id="ARBA00023033"/>
    </source>
</evidence>
<evidence type="ECO:0000256" key="6">
    <source>
        <dbReference type="ARBA" id="ARBA00022692"/>
    </source>
</evidence>
<accession>G5EJN4</accession>
<keyword evidence="7 13" id="KW-0479">Metal-binding</keyword>
<evidence type="ECO:0000256" key="3">
    <source>
        <dbReference type="ARBA" id="ARBA00005179"/>
    </source>
</evidence>
<evidence type="ECO:0000256" key="14">
    <source>
        <dbReference type="RuleBase" id="RU000461"/>
    </source>
</evidence>
<dbReference type="GO" id="GO:0020037">
    <property type="term" value="F:heme binding"/>
    <property type="evidence" value="ECO:0007669"/>
    <property type="project" value="InterPro"/>
</dbReference>
<evidence type="ECO:0000313" key="16">
    <source>
        <dbReference type="EMBL" id="BAL05096.1"/>
    </source>
</evidence>
<dbReference type="AlphaFoldDB" id="G5EJN4"/>
<dbReference type="PANTHER" id="PTHR46300:SF7">
    <property type="entry name" value="P450, PUTATIVE (EUROFUNG)-RELATED"/>
    <property type="match status" value="1"/>
</dbReference>
<dbReference type="PROSITE" id="PS00086">
    <property type="entry name" value="CYTOCHROME_P450"/>
    <property type="match status" value="1"/>
</dbReference>
<feature type="signal peptide" evidence="15">
    <location>
        <begin position="1"/>
        <end position="22"/>
    </location>
</feature>
<protein>
    <submittedName>
        <fullName evidence="16">Cytochrome P450</fullName>
    </submittedName>
</protein>
<keyword evidence="9 14" id="KW-0560">Oxidoreductase</keyword>
<dbReference type="PRINTS" id="PR00385">
    <property type="entry name" value="P450"/>
</dbReference>
<evidence type="ECO:0000256" key="9">
    <source>
        <dbReference type="ARBA" id="ARBA00023002"/>
    </source>
</evidence>
<keyword evidence="11 14" id="KW-0503">Monooxygenase</keyword>
<evidence type="ECO:0000256" key="4">
    <source>
        <dbReference type="ARBA" id="ARBA00010617"/>
    </source>
</evidence>
<dbReference type="GO" id="GO:0005506">
    <property type="term" value="F:iron ion binding"/>
    <property type="evidence" value="ECO:0007669"/>
    <property type="project" value="InterPro"/>
</dbReference>
<dbReference type="GO" id="GO:0004497">
    <property type="term" value="F:monooxygenase activity"/>
    <property type="evidence" value="ECO:0007669"/>
    <property type="project" value="UniProtKB-KW"/>
</dbReference>
<evidence type="ECO:0000256" key="8">
    <source>
        <dbReference type="ARBA" id="ARBA00022989"/>
    </source>
</evidence>
<dbReference type="InterPro" id="IPR036396">
    <property type="entry name" value="Cyt_P450_sf"/>
</dbReference>
<dbReference type="EMBL" id="AB597809">
    <property type="protein sequence ID" value="BAL05096.1"/>
    <property type="molecule type" value="mRNA"/>
</dbReference>
<dbReference type="CDD" id="cd11065">
    <property type="entry name" value="CYP64-like"/>
    <property type="match status" value="1"/>
</dbReference>
<keyword evidence="6" id="KW-0812">Transmembrane</keyword>
<evidence type="ECO:0000256" key="13">
    <source>
        <dbReference type="PIRSR" id="PIRSR602401-1"/>
    </source>
</evidence>
<dbReference type="GO" id="GO:0016020">
    <property type="term" value="C:membrane"/>
    <property type="evidence" value="ECO:0007669"/>
    <property type="project" value="UniProtKB-SubCell"/>
</dbReference>
<dbReference type="InterPro" id="IPR017972">
    <property type="entry name" value="Cyt_P450_CS"/>
</dbReference>
<dbReference type="SMR" id="G5EJN4"/>
<sequence length="512" mass="57589">MLLFAAVSTVLALLLASLLTKARRKARNLPPGPKPLPFIGNAHQIPPENEWIKFKEWGDEYGDLVKIKMPGSMLYIVNKRKVVDELFEARSAVYCSRPNFIMASLSGWDHSIPTLPYGQRLRESRKLLKKGTSPAAVKTYHPYINRDLPFFLENMLSTPDKFVEHYNRNAARIALKIAYGYEGITEDERIIQGGVKAMEVFSATAVPGVWAVDTFPFLRHLPSWAPFSSFKVFAERCKRITDEALNTPFYEVKQRLENGTADGSFTSVMLSTEKLDPETEEIIKWCATGIFTGQFDTTTATLSWFTMAMAKYPDVQKKAQAEIDRVVGRDRLPEVGDRDSLPYTWAILQETMRWHPTVALVPHMAVQDDTYGGYFVPAGTTVIANVWAMMHDENVYHDADKFMPERFCEEGAPDSLSVVFGFGRRICPGLVVAQTHMFVTIASILATLNISKARDNAGNVIEPREDAKSGVINFPKPFQVSITPRSDAAIQLIRRSVEHSKTLPDKLELFSP</sequence>
<keyword evidence="15" id="KW-0732">Signal</keyword>
<evidence type="ECO:0000256" key="7">
    <source>
        <dbReference type="ARBA" id="ARBA00022723"/>
    </source>
</evidence>
<evidence type="ECO:0000256" key="1">
    <source>
        <dbReference type="ARBA" id="ARBA00001971"/>
    </source>
</evidence>
<evidence type="ECO:0000256" key="15">
    <source>
        <dbReference type="SAM" id="SignalP"/>
    </source>
</evidence>
<dbReference type="Gene3D" id="1.10.630.10">
    <property type="entry name" value="Cytochrome P450"/>
    <property type="match status" value="1"/>
</dbReference>
<organism evidence="16">
    <name type="scientific">Phanerodontia chrysosporium</name>
    <name type="common">White-rot fungus</name>
    <name type="synonym">Sporotrichum pruinosum</name>
    <dbReference type="NCBI Taxonomy" id="2822231"/>
    <lineage>
        <taxon>Eukaryota</taxon>
        <taxon>Fungi</taxon>
        <taxon>Dikarya</taxon>
        <taxon>Basidiomycota</taxon>
        <taxon>Agaricomycotina</taxon>
        <taxon>Agaricomycetes</taxon>
        <taxon>Polyporales</taxon>
        <taxon>Phanerochaetaceae</taxon>
        <taxon>Phanerodontia</taxon>
    </lineage>
</organism>
<comment type="subcellular location">
    <subcellularLocation>
        <location evidence="2">Membrane</location>
        <topology evidence="2">Single-pass membrane protein</topology>
    </subcellularLocation>
</comment>
<dbReference type="InterPro" id="IPR050364">
    <property type="entry name" value="Cytochrome_P450_fung"/>
</dbReference>
<evidence type="ECO:0000256" key="5">
    <source>
        <dbReference type="ARBA" id="ARBA00022617"/>
    </source>
</evidence>
<keyword evidence="8" id="KW-1133">Transmembrane helix</keyword>
<comment type="similarity">
    <text evidence="4 14">Belongs to the cytochrome P450 family.</text>
</comment>
<dbReference type="PANTHER" id="PTHR46300">
    <property type="entry name" value="P450, PUTATIVE (EUROFUNG)-RELATED-RELATED"/>
    <property type="match status" value="1"/>
</dbReference>
<keyword evidence="5 13" id="KW-0349">Heme</keyword>
<dbReference type="GO" id="GO:0016705">
    <property type="term" value="F:oxidoreductase activity, acting on paired donors, with incorporation or reduction of molecular oxygen"/>
    <property type="evidence" value="ECO:0007669"/>
    <property type="project" value="InterPro"/>
</dbReference>
<evidence type="ECO:0000256" key="2">
    <source>
        <dbReference type="ARBA" id="ARBA00004167"/>
    </source>
</evidence>
<dbReference type="VEuPathDB" id="FungiDB:AGR57_8360"/>
<dbReference type="PRINTS" id="PR00463">
    <property type="entry name" value="EP450I"/>
</dbReference>